<comment type="cofactor">
    <cofactor evidence="1">
        <name>Mg(2+)</name>
        <dbReference type="ChEBI" id="CHEBI:18420"/>
    </cofactor>
</comment>
<dbReference type="InterPro" id="IPR051400">
    <property type="entry name" value="HAD-like_hydrolase"/>
</dbReference>
<dbReference type="SFLD" id="SFLDS00003">
    <property type="entry name" value="Haloacid_Dehalogenase"/>
    <property type="match status" value="1"/>
</dbReference>
<keyword evidence="7" id="KW-1185">Reference proteome</keyword>
<accession>A0A9Q4Q241</accession>
<dbReference type="NCBIfam" id="TIGR01662">
    <property type="entry name" value="HAD-SF-IIIA"/>
    <property type="match status" value="1"/>
</dbReference>
<dbReference type="Gene3D" id="1.10.150.520">
    <property type="match status" value="1"/>
</dbReference>
<dbReference type="PANTHER" id="PTHR46470">
    <property type="entry name" value="N-ACYLNEURAMINATE-9-PHOSPHATASE"/>
    <property type="match status" value="1"/>
</dbReference>
<dbReference type="PRINTS" id="PR00413">
    <property type="entry name" value="HADHALOGNASE"/>
</dbReference>
<evidence type="ECO:0000256" key="2">
    <source>
        <dbReference type="ARBA" id="ARBA00007958"/>
    </source>
</evidence>
<gene>
    <name evidence="6" type="ORF">NDI89_02305</name>
</gene>
<dbReference type="GO" id="GO:0016791">
    <property type="term" value="F:phosphatase activity"/>
    <property type="evidence" value="ECO:0007669"/>
    <property type="project" value="TreeGrafter"/>
</dbReference>
<organism evidence="6 7">
    <name type="scientific">Natrinema salsiterrestre</name>
    <dbReference type="NCBI Taxonomy" id="2950540"/>
    <lineage>
        <taxon>Archaea</taxon>
        <taxon>Methanobacteriati</taxon>
        <taxon>Methanobacteriota</taxon>
        <taxon>Stenosarchaea group</taxon>
        <taxon>Halobacteria</taxon>
        <taxon>Halobacteriales</taxon>
        <taxon>Natrialbaceae</taxon>
        <taxon>Natrinema</taxon>
    </lineage>
</organism>
<dbReference type="Gene3D" id="3.40.50.1000">
    <property type="entry name" value="HAD superfamily/HAD-like"/>
    <property type="match status" value="1"/>
</dbReference>
<dbReference type="PANTHER" id="PTHR46470:SF2">
    <property type="entry name" value="GLYCERALDEHYDE 3-PHOSPHATE PHOSPHATASE"/>
    <property type="match status" value="1"/>
</dbReference>
<dbReference type="InterPro" id="IPR023214">
    <property type="entry name" value="HAD_sf"/>
</dbReference>
<evidence type="ECO:0000256" key="1">
    <source>
        <dbReference type="ARBA" id="ARBA00001946"/>
    </source>
</evidence>
<dbReference type="EMBL" id="JAMQOT010000001">
    <property type="protein sequence ID" value="MDF9744407.1"/>
    <property type="molecule type" value="Genomic_DNA"/>
</dbReference>
<evidence type="ECO:0000256" key="4">
    <source>
        <dbReference type="ARBA" id="ARBA00022801"/>
    </source>
</evidence>
<dbReference type="InterPro" id="IPR036412">
    <property type="entry name" value="HAD-like_sf"/>
</dbReference>
<keyword evidence="3" id="KW-0479">Metal-binding</keyword>
<dbReference type="GO" id="GO:0044281">
    <property type="term" value="P:small molecule metabolic process"/>
    <property type="evidence" value="ECO:0007669"/>
    <property type="project" value="UniProtKB-ARBA"/>
</dbReference>
<protein>
    <submittedName>
        <fullName evidence="6">HAD family hydrolase</fullName>
    </submittedName>
</protein>
<dbReference type="GO" id="GO:0046872">
    <property type="term" value="F:metal ion binding"/>
    <property type="evidence" value="ECO:0007669"/>
    <property type="project" value="UniProtKB-KW"/>
</dbReference>
<dbReference type="SUPFAM" id="SSF56784">
    <property type="entry name" value="HAD-like"/>
    <property type="match status" value="1"/>
</dbReference>
<keyword evidence="4 6" id="KW-0378">Hydrolase</keyword>
<evidence type="ECO:0000313" key="7">
    <source>
        <dbReference type="Proteomes" id="UP001154061"/>
    </source>
</evidence>
<name>A0A9Q4Q241_9EURY</name>
<evidence type="ECO:0000313" key="6">
    <source>
        <dbReference type="EMBL" id="MDF9744407.1"/>
    </source>
</evidence>
<dbReference type="InterPro" id="IPR006439">
    <property type="entry name" value="HAD-SF_hydro_IA"/>
</dbReference>
<evidence type="ECO:0000256" key="3">
    <source>
        <dbReference type="ARBA" id="ARBA00022723"/>
    </source>
</evidence>
<evidence type="ECO:0000256" key="5">
    <source>
        <dbReference type="ARBA" id="ARBA00022842"/>
    </source>
</evidence>
<dbReference type="RefSeq" id="WP_277519903.1">
    <property type="nucleotide sequence ID" value="NZ_JAMQOT010000001.1"/>
</dbReference>
<dbReference type="Pfam" id="PF00702">
    <property type="entry name" value="Hydrolase"/>
    <property type="match status" value="1"/>
</dbReference>
<keyword evidence="5" id="KW-0460">Magnesium</keyword>
<dbReference type="NCBIfam" id="TIGR01509">
    <property type="entry name" value="HAD-SF-IA-v3"/>
    <property type="match status" value="1"/>
</dbReference>
<dbReference type="Proteomes" id="UP001154061">
    <property type="component" value="Unassembled WGS sequence"/>
</dbReference>
<proteinExistence type="inferred from homology"/>
<sequence length="236" mass="26015">MNVNAVLFDVDNTFYPYPPCNEAGKGAARGAARDLGYDFDRESFEAFYQEGRRAVKREIPGTAASHERYLYFKRALEHRVGRPKPADALALGEAYWDAYVDEMELYAGVERTLEVLRDDGIDIGVLTNLTTRIQLEKLAALGLESHVDLLLTSEETGREKPGSSMFTLALSRLDRRPSEAVMVGDDVEADIAGGNAVGLETVLFDADGETDDEVLGGDRRPDHEIASFAELPEVIL</sequence>
<dbReference type="SFLD" id="SFLDG01129">
    <property type="entry name" value="C1.5:_HAD__Beta-PGM__Phosphata"/>
    <property type="match status" value="1"/>
</dbReference>
<dbReference type="InterPro" id="IPR006549">
    <property type="entry name" value="HAD-SF_hydro_IIIA"/>
</dbReference>
<comment type="similarity">
    <text evidence="2">Belongs to the HAD-like hydrolase superfamily.</text>
</comment>
<reference evidence="6" key="1">
    <citation type="submission" date="2022-06" db="EMBL/GenBank/DDBJ databases">
        <title>Natrinema sp. a new haloarchaeum isolate from saline soil.</title>
        <authorList>
            <person name="Strakova D."/>
            <person name="Galisteo C."/>
            <person name="Sanchez-Porro C."/>
            <person name="Ventosa A."/>
        </authorList>
    </citation>
    <scope>NUCLEOTIDE SEQUENCE</scope>
    <source>
        <strain evidence="6">S1CR25-10</strain>
    </source>
</reference>
<comment type="caution">
    <text evidence="6">The sequence shown here is derived from an EMBL/GenBank/DDBJ whole genome shotgun (WGS) entry which is preliminary data.</text>
</comment>
<dbReference type="NCBIfam" id="TIGR01549">
    <property type="entry name" value="HAD-SF-IA-v1"/>
    <property type="match status" value="1"/>
</dbReference>
<dbReference type="AlphaFoldDB" id="A0A9Q4Q241"/>